<dbReference type="Pfam" id="PF04909">
    <property type="entry name" value="Amidohydro_2"/>
    <property type="match status" value="1"/>
</dbReference>
<comment type="similarity">
    <text evidence="1">Belongs to the metallo-dependent hydrolases superfamily.</text>
</comment>
<keyword evidence="3" id="KW-0378">Hydrolase</keyword>
<dbReference type="InterPro" id="IPR032466">
    <property type="entry name" value="Metal_Hydrolase"/>
</dbReference>
<accession>A0A0R2SDA3</accession>
<evidence type="ECO:0000259" key="2">
    <source>
        <dbReference type="Pfam" id="PF04909"/>
    </source>
</evidence>
<reference evidence="3 4" key="1">
    <citation type="submission" date="2015-10" db="EMBL/GenBank/DDBJ databases">
        <title>Metagenome-Assembled Genomes uncover a global brackish microbiome.</title>
        <authorList>
            <person name="Hugerth L.W."/>
            <person name="Larsson J."/>
            <person name="Alneberg J."/>
            <person name="Lindh M.V."/>
            <person name="Legrand C."/>
            <person name="Pinhassi J."/>
            <person name="Andersson A.F."/>
        </authorList>
    </citation>
    <scope>NUCLEOTIDE SEQUENCE [LARGE SCALE GENOMIC DNA]</scope>
    <source>
        <strain evidence="3">BACL4 MAG-120507-bin80</strain>
    </source>
</reference>
<dbReference type="AlphaFoldDB" id="A0A0R2SDA3"/>
<evidence type="ECO:0000313" key="4">
    <source>
        <dbReference type="Proteomes" id="UP000051934"/>
    </source>
</evidence>
<evidence type="ECO:0000256" key="1">
    <source>
        <dbReference type="ARBA" id="ARBA00038310"/>
    </source>
</evidence>
<gene>
    <name evidence="3" type="ORF">ABR69_00270</name>
</gene>
<dbReference type="InterPro" id="IPR052350">
    <property type="entry name" value="Metallo-dep_Lactonases"/>
</dbReference>
<protein>
    <submittedName>
        <fullName evidence="3">Amidohydrolase</fullName>
    </submittedName>
</protein>
<dbReference type="PANTHER" id="PTHR43569:SF1">
    <property type="entry name" value="BLL3371 PROTEIN"/>
    <property type="match status" value="1"/>
</dbReference>
<comment type="caution">
    <text evidence="3">The sequence shown here is derived from an EMBL/GenBank/DDBJ whole genome shotgun (WGS) entry which is preliminary data.</text>
</comment>
<dbReference type="SUPFAM" id="SSF51556">
    <property type="entry name" value="Metallo-dependent hydrolases"/>
    <property type="match status" value="1"/>
</dbReference>
<dbReference type="EMBL" id="LIBB01000042">
    <property type="protein sequence ID" value="KRO72849.1"/>
    <property type="molecule type" value="Genomic_DNA"/>
</dbReference>
<dbReference type="Proteomes" id="UP000051934">
    <property type="component" value="Unassembled WGS sequence"/>
</dbReference>
<dbReference type="Gene3D" id="3.20.20.140">
    <property type="entry name" value="Metal-dependent hydrolases"/>
    <property type="match status" value="1"/>
</dbReference>
<evidence type="ECO:0000313" key="3">
    <source>
        <dbReference type="EMBL" id="KRO72849.1"/>
    </source>
</evidence>
<dbReference type="InterPro" id="IPR006680">
    <property type="entry name" value="Amidohydro-rel"/>
</dbReference>
<proteinExistence type="inferred from homology"/>
<sequence>MTTLTPGSNDWLAQVREPIIDPAREIIDPHHHLWRNRFSQDYLLDELWADTGAGHKVTKTLFMECRAFYRREGPEHLMALGETEAITDIAKRSQENTEDHAQIVGIVAHADLTLAGTEKDKLIELLDGHSSIAGPLFKGIRHAGARDKEPEALVIAGSAPAYLYGKESFREGLRLLAARGLSYDTWHYHHQNLDYIDLANAVPECTMILDHFGTPLGVGRFRGNRDEIFKEWKMEMRELAKCDNVFAKIGGLAMPDNGFGWHLAERPPTSDEFVAAQARYYHHMIECFGPERCMFESNFPVDRLSISYPVLWNGLKKIAAHYTESEQQALFSGTASKVYKL</sequence>
<dbReference type="PANTHER" id="PTHR43569">
    <property type="entry name" value="AMIDOHYDROLASE"/>
    <property type="match status" value="1"/>
</dbReference>
<feature type="domain" description="Amidohydrolase-related" evidence="2">
    <location>
        <begin position="27"/>
        <end position="341"/>
    </location>
</feature>
<dbReference type="GO" id="GO:0016787">
    <property type="term" value="F:hydrolase activity"/>
    <property type="evidence" value="ECO:0007669"/>
    <property type="project" value="UniProtKB-KW"/>
</dbReference>
<name>A0A0R2SDA3_9GAMM</name>
<organism evidence="3 4">
    <name type="scientific">OM182 bacterium BACL3 MAG-120507-bin80</name>
    <dbReference type="NCBI Taxonomy" id="1655577"/>
    <lineage>
        <taxon>Bacteria</taxon>
        <taxon>Pseudomonadati</taxon>
        <taxon>Pseudomonadota</taxon>
        <taxon>Gammaproteobacteria</taxon>
        <taxon>OMG group</taxon>
        <taxon>OM182 clade</taxon>
    </lineage>
</organism>